<keyword evidence="7" id="KW-0804">Transcription</keyword>
<comment type="similarity">
    <text evidence="2">In the C-terminal section; belongs to the class-I pyridoxal-phosphate-dependent aminotransferase family.</text>
</comment>
<dbReference type="InterPro" id="IPR036390">
    <property type="entry name" value="WH_DNA-bd_sf"/>
</dbReference>
<organism evidence="9 10">
    <name type="scientific">Paenibacillus taihuensis</name>
    <dbReference type="NCBI Taxonomy" id="1156355"/>
    <lineage>
        <taxon>Bacteria</taxon>
        <taxon>Bacillati</taxon>
        <taxon>Bacillota</taxon>
        <taxon>Bacilli</taxon>
        <taxon>Bacillales</taxon>
        <taxon>Paenibacillaceae</taxon>
        <taxon>Paenibacillus</taxon>
    </lineage>
</organism>
<dbReference type="InterPro" id="IPR015424">
    <property type="entry name" value="PyrdxlP-dep_Trfase"/>
</dbReference>
<keyword evidence="3" id="KW-0808">Transferase</keyword>
<dbReference type="Proteomes" id="UP000256304">
    <property type="component" value="Unassembled WGS sequence"/>
</dbReference>
<evidence type="ECO:0000256" key="7">
    <source>
        <dbReference type="ARBA" id="ARBA00023163"/>
    </source>
</evidence>
<keyword evidence="4" id="KW-0663">Pyridoxal phosphate</keyword>
<dbReference type="GO" id="GO:0008483">
    <property type="term" value="F:transaminase activity"/>
    <property type="evidence" value="ECO:0007669"/>
    <property type="project" value="UniProtKB-KW"/>
</dbReference>
<dbReference type="AlphaFoldDB" id="A0A3D9SIC8"/>
<dbReference type="Pfam" id="PF00392">
    <property type="entry name" value="GntR"/>
    <property type="match status" value="1"/>
</dbReference>
<comment type="caution">
    <text evidence="9">The sequence shown here is derived from an EMBL/GenBank/DDBJ whole genome shotgun (WGS) entry which is preliminary data.</text>
</comment>
<keyword evidence="3" id="KW-0032">Aminotransferase</keyword>
<sequence>MWMPDRKSKVSIYEQIADHLEQRIGYGEFPPGSLLPSERKLAEQLGVNRSTVILAFDVLRSLGIIESRTGSGTRVSTSMWGATPKHTPNWSRYAEGGNFLPNLPFLRKIRDALSQNPSLIDFASAELSRDLAPTQEIAKLMSEHPYTSYLGYDNPQGYLPLREHLVSYLEKYRGIRTTESSILITSG</sequence>
<dbReference type="PANTHER" id="PTHR46577:SF1">
    <property type="entry name" value="HTH-TYPE TRANSCRIPTIONAL REGULATORY PROTEIN GABR"/>
    <property type="match status" value="1"/>
</dbReference>
<dbReference type="CDD" id="cd07377">
    <property type="entry name" value="WHTH_GntR"/>
    <property type="match status" value="1"/>
</dbReference>
<evidence type="ECO:0000256" key="6">
    <source>
        <dbReference type="ARBA" id="ARBA00023125"/>
    </source>
</evidence>
<evidence type="ECO:0000256" key="5">
    <source>
        <dbReference type="ARBA" id="ARBA00023015"/>
    </source>
</evidence>
<evidence type="ECO:0000256" key="1">
    <source>
        <dbReference type="ARBA" id="ARBA00001933"/>
    </source>
</evidence>
<dbReference type="Gene3D" id="1.10.10.10">
    <property type="entry name" value="Winged helix-like DNA-binding domain superfamily/Winged helix DNA-binding domain"/>
    <property type="match status" value="1"/>
</dbReference>
<accession>A0A3D9SIC8</accession>
<evidence type="ECO:0000256" key="2">
    <source>
        <dbReference type="ARBA" id="ARBA00005384"/>
    </source>
</evidence>
<protein>
    <submittedName>
        <fullName evidence="9">Regulatory GntR family protein</fullName>
    </submittedName>
</protein>
<evidence type="ECO:0000313" key="9">
    <source>
        <dbReference type="EMBL" id="REE91638.1"/>
    </source>
</evidence>
<keyword evidence="5" id="KW-0805">Transcription regulation</keyword>
<evidence type="ECO:0000313" key="10">
    <source>
        <dbReference type="Proteomes" id="UP000256304"/>
    </source>
</evidence>
<proteinExistence type="inferred from homology"/>
<dbReference type="PROSITE" id="PS50949">
    <property type="entry name" value="HTH_GNTR"/>
    <property type="match status" value="1"/>
</dbReference>
<dbReference type="PRINTS" id="PR00035">
    <property type="entry name" value="HTHGNTR"/>
</dbReference>
<dbReference type="InterPro" id="IPR036388">
    <property type="entry name" value="WH-like_DNA-bd_sf"/>
</dbReference>
<dbReference type="InterPro" id="IPR051446">
    <property type="entry name" value="HTH_trans_reg/aminotransferase"/>
</dbReference>
<dbReference type="GO" id="GO:0003700">
    <property type="term" value="F:DNA-binding transcription factor activity"/>
    <property type="evidence" value="ECO:0007669"/>
    <property type="project" value="InterPro"/>
</dbReference>
<dbReference type="Gene3D" id="3.40.640.10">
    <property type="entry name" value="Type I PLP-dependent aspartate aminotransferase-like (Major domain)"/>
    <property type="match status" value="1"/>
</dbReference>
<dbReference type="InterPro" id="IPR000524">
    <property type="entry name" value="Tscrpt_reg_HTH_GntR"/>
</dbReference>
<evidence type="ECO:0000256" key="3">
    <source>
        <dbReference type="ARBA" id="ARBA00022576"/>
    </source>
</evidence>
<dbReference type="SUPFAM" id="SSF46785">
    <property type="entry name" value="Winged helix' DNA-binding domain"/>
    <property type="match status" value="1"/>
</dbReference>
<feature type="domain" description="HTH gntR-type" evidence="8">
    <location>
        <begin position="10"/>
        <end position="78"/>
    </location>
</feature>
<dbReference type="GO" id="GO:0003677">
    <property type="term" value="F:DNA binding"/>
    <property type="evidence" value="ECO:0007669"/>
    <property type="project" value="UniProtKB-KW"/>
</dbReference>
<name>A0A3D9SIC8_9BACL</name>
<dbReference type="InterPro" id="IPR015421">
    <property type="entry name" value="PyrdxlP-dep_Trfase_major"/>
</dbReference>
<evidence type="ECO:0000259" key="8">
    <source>
        <dbReference type="PROSITE" id="PS50949"/>
    </source>
</evidence>
<gene>
    <name evidence="9" type="ORF">A8990_104146</name>
</gene>
<reference evidence="9 10" key="1">
    <citation type="submission" date="2018-08" db="EMBL/GenBank/DDBJ databases">
        <title>Genomic Encyclopedia of Type Strains, Phase III (KMG-III): the genomes of soil and plant-associated and newly described type strains.</title>
        <authorList>
            <person name="Whitman W."/>
        </authorList>
    </citation>
    <scope>NUCLEOTIDE SEQUENCE [LARGE SCALE GENOMIC DNA]</scope>
    <source>
        <strain evidence="9 10">CGMCC 1.10966</strain>
    </source>
</reference>
<dbReference type="PANTHER" id="PTHR46577">
    <property type="entry name" value="HTH-TYPE TRANSCRIPTIONAL REGULATORY PROTEIN GABR"/>
    <property type="match status" value="1"/>
</dbReference>
<dbReference type="SMART" id="SM00345">
    <property type="entry name" value="HTH_GNTR"/>
    <property type="match status" value="1"/>
</dbReference>
<dbReference type="SUPFAM" id="SSF53383">
    <property type="entry name" value="PLP-dependent transferases"/>
    <property type="match status" value="1"/>
</dbReference>
<evidence type="ECO:0000256" key="4">
    <source>
        <dbReference type="ARBA" id="ARBA00022898"/>
    </source>
</evidence>
<keyword evidence="6" id="KW-0238">DNA-binding</keyword>
<keyword evidence="10" id="KW-1185">Reference proteome</keyword>
<dbReference type="EMBL" id="QTTN01000004">
    <property type="protein sequence ID" value="REE91638.1"/>
    <property type="molecule type" value="Genomic_DNA"/>
</dbReference>
<comment type="cofactor">
    <cofactor evidence="1">
        <name>pyridoxal 5'-phosphate</name>
        <dbReference type="ChEBI" id="CHEBI:597326"/>
    </cofactor>
</comment>